<keyword evidence="4 7" id="KW-0863">Zinc-finger</keyword>
<dbReference type="Pfam" id="PF00096">
    <property type="entry name" value="zf-C2H2"/>
    <property type="match status" value="2"/>
</dbReference>
<keyword evidence="3" id="KW-0677">Repeat</keyword>
<dbReference type="Gene3D" id="3.30.160.60">
    <property type="entry name" value="Classic Zinc Finger"/>
    <property type="match status" value="3"/>
</dbReference>
<dbReference type="GO" id="GO:0005634">
    <property type="term" value="C:nucleus"/>
    <property type="evidence" value="ECO:0007669"/>
    <property type="project" value="UniProtKB-SubCell"/>
</dbReference>
<sequence>MGHPNNQKRTISETCKVVTESLPELLDSAPSTLQYNQESGKDLGTTIVKIEHSDSALTLLADLIKSSQERNSPEEQNNSSSDDHIPNSKSLQKCEKQFSHDVNFKTQQAHHSQGQETVHVCHYCQKEFQHLGHYKEHLRKHTGEKPFKCPICHENYGRKSSLKVHLQVCNSVEGAKKGRRKIFVCQVCETSFQRWENFKDHLISHTGKKPYYCPDCDKWFMCPAEFQEHCHSNHEQPDITHKQEASNTDPKTAIVKDK</sequence>
<evidence type="ECO:0000256" key="2">
    <source>
        <dbReference type="ARBA" id="ARBA00022723"/>
    </source>
</evidence>
<evidence type="ECO:0000256" key="8">
    <source>
        <dbReference type="SAM" id="MobiDB-lite"/>
    </source>
</evidence>
<reference evidence="10" key="1">
    <citation type="submission" date="2025-05" db="UniProtKB">
        <authorList>
            <consortium name="Ensembl"/>
        </authorList>
    </citation>
    <scope>IDENTIFICATION</scope>
</reference>
<dbReference type="SUPFAM" id="SSF57667">
    <property type="entry name" value="beta-beta-alpha zinc fingers"/>
    <property type="match status" value="2"/>
</dbReference>
<dbReference type="GO" id="GO:0000981">
    <property type="term" value="F:DNA-binding transcription factor activity, RNA polymerase II-specific"/>
    <property type="evidence" value="ECO:0007669"/>
    <property type="project" value="TreeGrafter"/>
</dbReference>
<evidence type="ECO:0000256" key="4">
    <source>
        <dbReference type="ARBA" id="ARBA00022771"/>
    </source>
</evidence>
<evidence type="ECO:0000313" key="10">
    <source>
        <dbReference type="Ensembl" id="ENSEBUP00000016120.1"/>
    </source>
</evidence>
<feature type="region of interest" description="Disordered" evidence="8">
    <location>
        <begin position="235"/>
        <end position="258"/>
    </location>
</feature>
<dbReference type="FunFam" id="3.30.160.60:FF:002343">
    <property type="entry name" value="Zinc finger protein 33A"/>
    <property type="match status" value="1"/>
</dbReference>
<keyword evidence="5" id="KW-0862">Zinc</keyword>
<keyword evidence="6" id="KW-0539">Nucleus</keyword>
<evidence type="ECO:0000256" key="5">
    <source>
        <dbReference type="ARBA" id="ARBA00022833"/>
    </source>
</evidence>
<dbReference type="Ensembl" id="ENSEBUT00000016696.1">
    <property type="protein sequence ID" value="ENSEBUP00000016120.1"/>
    <property type="gene ID" value="ENSEBUG00000010137.1"/>
</dbReference>
<feature type="domain" description="C2H2-type" evidence="9">
    <location>
        <begin position="183"/>
        <end position="210"/>
    </location>
</feature>
<feature type="region of interest" description="Disordered" evidence="8">
    <location>
        <begin position="68"/>
        <end position="88"/>
    </location>
</feature>
<dbReference type="GO" id="GO:0008270">
    <property type="term" value="F:zinc ion binding"/>
    <property type="evidence" value="ECO:0007669"/>
    <property type="project" value="UniProtKB-KW"/>
</dbReference>
<evidence type="ECO:0000256" key="6">
    <source>
        <dbReference type="ARBA" id="ARBA00023242"/>
    </source>
</evidence>
<dbReference type="Ensembl" id="ENSEBUT00000016725.1">
    <property type="protein sequence ID" value="ENSEBUP00000016149.1"/>
    <property type="gene ID" value="ENSEBUG00000010137.1"/>
</dbReference>
<proteinExistence type="predicted"/>
<dbReference type="PANTHER" id="PTHR24394">
    <property type="entry name" value="ZINC FINGER PROTEIN"/>
    <property type="match status" value="1"/>
</dbReference>
<dbReference type="AlphaFoldDB" id="A0A8C4QIW6"/>
<dbReference type="Proteomes" id="UP000694388">
    <property type="component" value="Unplaced"/>
</dbReference>
<dbReference type="PROSITE" id="PS00028">
    <property type="entry name" value="ZINC_FINGER_C2H2_1"/>
    <property type="match status" value="3"/>
</dbReference>
<dbReference type="PANTHER" id="PTHR24394:SF55">
    <property type="entry name" value="ZINC FINGER PROTEIN 131"/>
    <property type="match status" value="1"/>
</dbReference>
<keyword evidence="11" id="KW-1185">Reference proteome</keyword>
<keyword evidence="2" id="KW-0479">Metal-binding</keyword>
<dbReference type="OMA" id="PICHENY"/>
<name>A0A8C4QIW6_EPTBU</name>
<dbReference type="SMART" id="SM00355">
    <property type="entry name" value="ZnF_C2H2"/>
    <property type="match status" value="4"/>
</dbReference>
<feature type="domain" description="C2H2-type" evidence="9">
    <location>
        <begin position="119"/>
        <end position="146"/>
    </location>
</feature>
<evidence type="ECO:0000259" key="9">
    <source>
        <dbReference type="PROSITE" id="PS50157"/>
    </source>
</evidence>
<dbReference type="GeneTree" id="ENSGT00940000154668"/>
<dbReference type="Ensembl" id="ENSEBUT00000016710.1">
    <property type="protein sequence ID" value="ENSEBUP00000016134.1"/>
    <property type="gene ID" value="ENSEBUG00000010137.1"/>
</dbReference>
<organism evidence="10 11">
    <name type="scientific">Eptatretus burgeri</name>
    <name type="common">Inshore hagfish</name>
    <dbReference type="NCBI Taxonomy" id="7764"/>
    <lineage>
        <taxon>Eukaryota</taxon>
        <taxon>Metazoa</taxon>
        <taxon>Chordata</taxon>
        <taxon>Craniata</taxon>
        <taxon>Vertebrata</taxon>
        <taxon>Cyclostomata</taxon>
        <taxon>Myxini</taxon>
        <taxon>Myxiniformes</taxon>
        <taxon>Myxinidae</taxon>
        <taxon>Eptatretinae</taxon>
        <taxon>Eptatretus</taxon>
    </lineage>
</organism>
<dbReference type="InterPro" id="IPR036236">
    <property type="entry name" value="Znf_C2H2_sf"/>
</dbReference>
<evidence type="ECO:0000256" key="3">
    <source>
        <dbReference type="ARBA" id="ARBA00022737"/>
    </source>
</evidence>
<comment type="subcellular location">
    <subcellularLocation>
        <location evidence="1">Nucleus</location>
    </subcellularLocation>
</comment>
<accession>A0A8C4QIW6</accession>
<dbReference type="InterPro" id="IPR013087">
    <property type="entry name" value="Znf_C2H2_type"/>
</dbReference>
<evidence type="ECO:0000313" key="11">
    <source>
        <dbReference type="Proteomes" id="UP000694388"/>
    </source>
</evidence>
<feature type="compositionally biased region" description="Basic and acidic residues" evidence="8">
    <location>
        <begin position="235"/>
        <end position="244"/>
    </location>
</feature>
<dbReference type="PROSITE" id="PS50157">
    <property type="entry name" value="ZINC_FINGER_C2H2_2"/>
    <property type="match status" value="2"/>
</dbReference>
<evidence type="ECO:0000256" key="7">
    <source>
        <dbReference type="PROSITE-ProRule" id="PRU00042"/>
    </source>
</evidence>
<protein>
    <recommendedName>
        <fullName evidence="9">C2H2-type domain-containing protein</fullName>
    </recommendedName>
</protein>
<evidence type="ECO:0000256" key="1">
    <source>
        <dbReference type="ARBA" id="ARBA00004123"/>
    </source>
</evidence>